<protein>
    <submittedName>
        <fullName evidence="3">Plasma membrane ATPase 1</fullName>
    </submittedName>
</protein>
<evidence type="ECO:0000313" key="4">
    <source>
        <dbReference type="Proteomes" id="UP000321393"/>
    </source>
</evidence>
<feature type="region of interest" description="Disordered" evidence="1">
    <location>
        <begin position="1"/>
        <end position="21"/>
    </location>
</feature>
<proteinExistence type="predicted"/>
<organism evidence="3 5">
    <name type="scientific">Cucumis melo var. makuwa</name>
    <name type="common">Oriental melon</name>
    <dbReference type="NCBI Taxonomy" id="1194695"/>
    <lineage>
        <taxon>Eukaryota</taxon>
        <taxon>Viridiplantae</taxon>
        <taxon>Streptophyta</taxon>
        <taxon>Embryophyta</taxon>
        <taxon>Tracheophyta</taxon>
        <taxon>Spermatophyta</taxon>
        <taxon>Magnoliopsida</taxon>
        <taxon>eudicotyledons</taxon>
        <taxon>Gunneridae</taxon>
        <taxon>Pentapetalae</taxon>
        <taxon>rosids</taxon>
        <taxon>fabids</taxon>
        <taxon>Cucurbitales</taxon>
        <taxon>Cucurbitaceae</taxon>
        <taxon>Benincaseae</taxon>
        <taxon>Cucumis</taxon>
    </lineage>
</organism>
<comment type="caution">
    <text evidence="3">The sequence shown here is derived from an EMBL/GenBank/DDBJ whole genome shotgun (WGS) entry which is preliminary data.</text>
</comment>
<dbReference type="EMBL" id="SSTE01012063">
    <property type="protein sequence ID" value="KAA0049687.1"/>
    <property type="molecule type" value="Genomic_DNA"/>
</dbReference>
<sequence>MAGWRRNNPAAGDDREQEEAEEITALSPKILMIHLLAVEESLGDLHDKFDRLLENFEVLNRRMDGMSASRRIEAEVVNGPDYDPPQLFEEDAQEGQEPWQELQDDDSTSSDEQGICGTSMMKYEWAETTGGMIYEERVLRISSTMDTLERKKVHLVALKLRAAAVVSSLNLKAELHPNPNKIGWVKKGGEAMVNEICIVPLSIGSGCKDKIICDVIEGLGDTQTLHKGRENTYEFYWMGKKVVLLPLTRKSDRTKGRLFTVVSGKRLLKEGNKTFWD</sequence>
<dbReference type="AlphaFoldDB" id="A0A5D3CKV3"/>
<gene>
    <name evidence="3" type="ORF">E5676_scaffold106G001260</name>
    <name evidence="2" type="ORF">E6C27_scaffold76G00310</name>
</gene>
<evidence type="ECO:0000313" key="5">
    <source>
        <dbReference type="Proteomes" id="UP000321947"/>
    </source>
</evidence>
<reference evidence="4 5" key="1">
    <citation type="submission" date="2019-08" db="EMBL/GenBank/DDBJ databases">
        <title>Draft genome sequences of two oriental melons (Cucumis melo L. var makuwa).</title>
        <authorList>
            <person name="Kwon S.-Y."/>
        </authorList>
    </citation>
    <scope>NUCLEOTIDE SEQUENCE [LARGE SCALE GENOMIC DNA]</scope>
    <source>
        <strain evidence="5">cv. Chang Bougi</strain>
        <strain evidence="4">cv. SW 3</strain>
        <tissue evidence="3">Leaf</tissue>
    </source>
</reference>
<accession>A0A5D3CKV3</accession>
<feature type="region of interest" description="Disordered" evidence="1">
    <location>
        <begin position="78"/>
        <end position="113"/>
    </location>
</feature>
<evidence type="ECO:0000313" key="2">
    <source>
        <dbReference type="EMBL" id="KAA0049687.1"/>
    </source>
</evidence>
<name>A0A5D3CKV3_CUCMM</name>
<dbReference type="EMBL" id="SSTD01010321">
    <property type="protein sequence ID" value="TYK12185.1"/>
    <property type="molecule type" value="Genomic_DNA"/>
</dbReference>
<evidence type="ECO:0000256" key="1">
    <source>
        <dbReference type="SAM" id="MobiDB-lite"/>
    </source>
</evidence>
<dbReference type="Proteomes" id="UP000321393">
    <property type="component" value="Unassembled WGS sequence"/>
</dbReference>
<evidence type="ECO:0000313" key="3">
    <source>
        <dbReference type="EMBL" id="TYK12185.1"/>
    </source>
</evidence>
<dbReference type="OrthoDB" id="1934635at2759"/>
<dbReference type="Proteomes" id="UP000321947">
    <property type="component" value="Unassembled WGS sequence"/>
</dbReference>